<protein>
    <recommendedName>
        <fullName evidence="1">Solute-binding protein family 3/N-terminal domain-containing protein</fullName>
    </recommendedName>
</protein>
<evidence type="ECO:0000313" key="2">
    <source>
        <dbReference type="EMBL" id="KKK82447.1"/>
    </source>
</evidence>
<name>A0A0F8YM60_9ZZZZ</name>
<feature type="domain" description="Solute-binding protein family 3/N-terminal" evidence="1">
    <location>
        <begin position="2"/>
        <end position="58"/>
    </location>
</feature>
<evidence type="ECO:0000259" key="1">
    <source>
        <dbReference type="Pfam" id="PF00497"/>
    </source>
</evidence>
<proteinExistence type="predicted"/>
<dbReference type="AlphaFoldDB" id="A0A0F8YM60"/>
<dbReference type="InterPro" id="IPR001638">
    <property type="entry name" value="Solute-binding_3/MltF_N"/>
</dbReference>
<accession>A0A0F8YM60</accession>
<feature type="non-terminal residue" evidence="2">
    <location>
        <position position="1"/>
    </location>
</feature>
<reference evidence="2" key="1">
    <citation type="journal article" date="2015" name="Nature">
        <title>Complex archaea that bridge the gap between prokaryotes and eukaryotes.</title>
        <authorList>
            <person name="Spang A."/>
            <person name="Saw J.H."/>
            <person name="Jorgensen S.L."/>
            <person name="Zaremba-Niedzwiedzka K."/>
            <person name="Martijn J."/>
            <person name="Lind A.E."/>
            <person name="van Eijk R."/>
            <person name="Schleper C."/>
            <person name="Guy L."/>
            <person name="Ettema T.J."/>
        </authorList>
    </citation>
    <scope>NUCLEOTIDE SEQUENCE</scope>
</reference>
<dbReference type="EMBL" id="LAZR01052670">
    <property type="protein sequence ID" value="KKK82447.1"/>
    <property type="molecule type" value="Genomic_DNA"/>
</dbReference>
<dbReference type="Gene3D" id="3.40.190.10">
    <property type="entry name" value="Periplasmic binding protein-like II"/>
    <property type="match status" value="1"/>
</dbReference>
<dbReference type="Pfam" id="PF00497">
    <property type="entry name" value="SBP_bac_3"/>
    <property type="match status" value="1"/>
</dbReference>
<comment type="caution">
    <text evidence="2">The sequence shown here is derived from an EMBL/GenBank/DDBJ whole genome shotgun (WGS) entry which is preliminary data.</text>
</comment>
<organism evidence="2">
    <name type="scientific">marine sediment metagenome</name>
    <dbReference type="NCBI Taxonomy" id="412755"/>
    <lineage>
        <taxon>unclassified sequences</taxon>
        <taxon>metagenomes</taxon>
        <taxon>ecological metagenomes</taxon>
    </lineage>
</organism>
<gene>
    <name evidence="2" type="ORF">LCGC14_2803320</name>
</gene>
<sequence>ADWPPYSKVEGRQVVGGFELAVMKAFAKRAGVSLKAKGCPWKRCLFMLQSGRADIAVVGHERIGNGSRG</sequence>
<dbReference type="SUPFAM" id="SSF53850">
    <property type="entry name" value="Periplasmic binding protein-like II"/>
    <property type="match status" value="1"/>
</dbReference>